<dbReference type="EMBL" id="GBXM01107429">
    <property type="protein sequence ID" value="JAH01148.1"/>
    <property type="molecule type" value="Transcribed_RNA"/>
</dbReference>
<proteinExistence type="predicted"/>
<reference evidence="1" key="1">
    <citation type="submission" date="2014-11" db="EMBL/GenBank/DDBJ databases">
        <authorList>
            <person name="Amaro Gonzalez C."/>
        </authorList>
    </citation>
    <scope>NUCLEOTIDE SEQUENCE</scope>
</reference>
<organism evidence="1">
    <name type="scientific">Anguilla anguilla</name>
    <name type="common">European freshwater eel</name>
    <name type="synonym">Muraena anguilla</name>
    <dbReference type="NCBI Taxonomy" id="7936"/>
    <lineage>
        <taxon>Eukaryota</taxon>
        <taxon>Metazoa</taxon>
        <taxon>Chordata</taxon>
        <taxon>Craniata</taxon>
        <taxon>Vertebrata</taxon>
        <taxon>Euteleostomi</taxon>
        <taxon>Actinopterygii</taxon>
        <taxon>Neopterygii</taxon>
        <taxon>Teleostei</taxon>
        <taxon>Anguilliformes</taxon>
        <taxon>Anguillidae</taxon>
        <taxon>Anguilla</taxon>
    </lineage>
</organism>
<reference evidence="1" key="2">
    <citation type="journal article" date="2015" name="Fish Shellfish Immunol.">
        <title>Early steps in the European eel (Anguilla anguilla)-Vibrio vulnificus interaction in the gills: Role of the RtxA13 toxin.</title>
        <authorList>
            <person name="Callol A."/>
            <person name="Pajuelo D."/>
            <person name="Ebbesson L."/>
            <person name="Teles M."/>
            <person name="MacKenzie S."/>
            <person name="Amaro C."/>
        </authorList>
    </citation>
    <scope>NUCLEOTIDE SEQUENCE</scope>
</reference>
<dbReference type="AlphaFoldDB" id="A0A0E9PBB6"/>
<accession>A0A0E9PBB6</accession>
<sequence length="28" mass="3181">MVRFNMGEVSVKSLFGARILKRNLGQQT</sequence>
<name>A0A0E9PBB6_ANGAN</name>
<protein>
    <submittedName>
        <fullName evidence="1">Uncharacterized protein</fullName>
    </submittedName>
</protein>
<evidence type="ECO:0000313" key="1">
    <source>
        <dbReference type="EMBL" id="JAH01148.1"/>
    </source>
</evidence>